<protein>
    <submittedName>
        <fullName evidence="9">Tannase/feruloyl esterase family alpha/beta hydrolase</fullName>
    </submittedName>
</protein>
<dbReference type="KEGG" id="cpis:HS961_04770"/>
<evidence type="ECO:0000313" key="9">
    <source>
        <dbReference type="EMBL" id="QMV72192.1"/>
    </source>
</evidence>
<organism evidence="9 10">
    <name type="scientific">Comamonas piscis</name>
    <dbReference type="NCBI Taxonomy" id="1562974"/>
    <lineage>
        <taxon>Bacteria</taxon>
        <taxon>Pseudomonadati</taxon>
        <taxon>Pseudomonadota</taxon>
        <taxon>Betaproteobacteria</taxon>
        <taxon>Burkholderiales</taxon>
        <taxon>Comamonadaceae</taxon>
        <taxon>Comamonas</taxon>
    </lineage>
</organism>
<dbReference type="EMBL" id="CP058554">
    <property type="protein sequence ID" value="QMV72192.1"/>
    <property type="molecule type" value="Genomic_DNA"/>
</dbReference>
<dbReference type="InterPro" id="IPR029058">
    <property type="entry name" value="AB_hydrolase_fold"/>
</dbReference>
<keyword evidence="4 8" id="KW-0732">Signal</keyword>
<proteinExistence type="inferred from homology"/>
<evidence type="ECO:0000256" key="4">
    <source>
        <dbReference type="ARBA" id="ARBA00022729"/>
    </source>
</evidence>
<name>A0A7G5EDW7_9BURK</name>
<keyword evidence="10" id="KW-1185">Reference proteome</keyword>
<dbReference type="Pfam" id="PF07519">
    <property type="entry name" value="Tannase"/>
    <property type="match status" value="1"/>
</dbReference>
<evidence type="ECO:0000256" key="6">
    <source>
        <dbReference type="ARBA" id="ARBA00022837"/>
    </source>
</evidence>
<dbReference type="PANTHER" id="PTHR33938">
    <property type="entry name" value="FERULOYL ESTERASE B-RELATED"/>
    <property type="match status" value="1"/>
</dbReference>
<feature type="signal peptide" evidence="8">
    <location>
        <begin position="1"/>
        <end position="26"/>
    </location>
</feature>
<evidence type="ECO:0000313" key="10">
    <source>
        <dbReference type="Proteomes" id="UP000515240"/>
    </source>
</evidence>
<dbReference type="RefSeq" id="WP_182326615.1">
    <property type="nucleotide sequence ID" value="NZ_CP058554.1"/>
</dbReference>
<dbReference type="AlphaFoldDB" id="A0A7G5EDW7"/>
<comment type="similarity">
    <text evidence="1">Belongs to the tannase family.</text>
</comment>
<gene>
    <name evidence="9" type="ORF">HS961_04770</name>
</gene>
<reference evidence="9 10" key="1">
    <citation type="journal article" date="2020" name="G3 (Bethesda)">
        <title>CeMbio - The Caenorhabditis elegans Microbiome Resource.</title>
        <authorList>
            <person name="Dirksen P."/>
            <person name="Assie A."/>
            <person name="Zimmermann J."/>
            <person name="Zhang F."/>
            <person name="Tietje A.M."/>
            <person name="Marsh S.A."/>
            <person name="Felix M.A."/>
            <person name="Shapira M."/>
            <person name="Kaleta C."/>
            <person name="Schulenburg H."/>
            <person name="Samuel B."/>
        </authorList>
    </citation>
    <scope>NUCLEOTIDE SEQUENCE [LARGE SCALE GENOMIC DNA]</scope>
    <source>
        <strain evidence="9 10">BIGb0172</strain>
    </source>
</reference>
<sequence>MTTTILPPLRRFIPLTAVASAALALAACGSGGSHSFNFDEASLALAKQQVAASQIGLPTSGATVTSTETPSVATGAQPPASVRANISIAPVDPGAPAIKMGLLLPKEWNGKVVMVGGGGYNGVMPSLYTYPAAPASQGAYPLLNQGYAVFGSDSGHQAGAAGSRDGSFGTNDEAVANFSGAALKKVSDVADVLVTRFYGRKPDKRYFMGGSTGGREALAVAQKWPSEWDGVVAWYPAWNAASLDLQFGRISRAFAQPGAYPSLGQRKLLRQAALEKCDALDGVQDGVVSNVAACNSQFDPATATLNGQPLRCAAGASQEGCLSDAMISALKTYNSEIRFSAPLGSGETQYPGFNVWGSELGEEGSSPLQPTVNLLAMNTTAPASPAPLTAPYWAVFWDQWVRYFVTRDANFDALSLDPQNPGPWTDRINQLTKLQDINSTDLSAFNKRGGKLLMAHGTADVLVSTRATEQYWQRLEQTMGASAVKSFARYYEVPGYGHAASTAFNANWDSLKALDQWVTAGTAPGAQVVSDTAGVPGRTRPLCEYPTWPRYKGSGDVNVADSYSCESN</sequence>
<accession>A0A7G5EDW7</accession>
<keyword evidence="5 9" id="KW-0378">Hydrolase</keyword>
<dbReference type="GO" id="GO:0052689">
    <property type="term" value="F:carboxylic ester hydrolase activity"/>
    <property type="evidence" value="ECO:0007669"/>
    <property type="project" value="UniProtKB-KW"/>
</dbReference>
<evidence type="ECO:0000256" key="5">
    <source>
        <dbReference type="ARBA" id="ARBA00022801"/>
    </source>
</evidence>
<dbReference type="PANTHER" id="PTHR33938:SF15">
    <property type="entry name" value="FERULOYL ESTERASE B-RELATED"/>
    <property type="match status" value="1"/>
</dbReference>
<dbReference type="Proteomes" id="UP000515240">
    <property type="component" value="Chromosome"/>
</dbReference>
<evidence type="ECO:0000256" key="1">
    <source>
        <dbReference type="ARBA" id="ARBA00006249"/>
    </source>
</evidence>
<dbReference type="GO" id="GO:0046872">
    <property type="term" value="F:metal ion binding"/>
    <property type="evidence" value="ECO:0007669"/>
    <property type="project" value="UniProtKB-KW"/>
</dbReference>
<feature type="chain" id="PRO_5028948429" evidence="8">
    <location>
        <begin position="27"/>
        <end position="568"/>
    </location>
</feature>
<dbReference type="InterPro" id="IPR011118">
    <property type="entry name" value="Tannase/feruloyl_esterase"/>
</dbReference>
<evidence type="ECO:0000256" key="3">
    <source>
        <dbReference type="ARBA" id="ARBA00022723"/>
    </source>
</evidence>
<dbReference type="SUPFAM" id="SSF53474">
    <property type="entry name" value="alpha/beta-Hydrolases"/>
    <property type="match status" value="1"/>
</dbReference>
<dbReference type="Gene3D" id="3.40.50.1820">
    <property type="entry name" value="alpha/beta hydrolase"/>
    <property type="match status" value="1"/>
</dbReference>
<evidence type="ECO:0000256" key="8">
    <source>
        <dbReference type="SAM" id="SignalP"/>
    </source>
</evidence>
<keyword evidence="2" id="KW-0719">Serine esterase</keyword>
<evidence type="ECO:0000256" key="7">
    <source>
        <dbReference type="ARBA" id="ARBA00023157"/>
    </source>
</evidence>
<keyword evidence="7" id="KW-1015">Disulfide bond</keyword>
<keyword evidence="3" id="KW-0479">Metal-binding</keyword>
<keyword evidence="6" id="KW-0106">Calcium</keyword>
<evidence type="ECO:0000256" key="2">
    <source>
        <dbReference type="ARBA" id="ARBA00022487"/>
    </source>
</evidence>